<gene>
    <name evidence="1" type="primary">orf04259</name>
    <name evidence="1" type="ORF">Q903MT_gene4236</name>
</gene>
<proteinExistence type="predicted"/>
<name>A0A6B9XT61_PICSI</name>
<protein>
    <submittedName>
        <fullName evidence="1">Uncharacterized protein</fullName>
    </submittedName>
</protein>
<sequence>MDHEHLNKLLVLLALDQLLNQTNFVIECIISCLTWTWNWNCSCGII</sequence>
<organism evidence="1">
    <name type="scientific">Picea sitchensis</name>
    <name type="common">Sitka spruce</name>
    <name type="synonym">Pinus sitchensis</name>
    <dbReference type="NCBI Taxonomy" id="3332"/>
    <lineage>
        <taxon>Eukaryota</taxon>
        <taxon>Viridiplantae</taxon>
        <taxon>Streptophyta</taxon>
        <taxon>Embryophyta</taxon>
        <taxon>Tracheophyta</taxon>
        <taxon>Spermatophyta</taxon>
        <taxon>Pinopsida</taxon>
        <taxon>Pinidae</taxon>
        <taxon>Conifers I</taxon>
        <taxon>Pinales</taxon>
        <taxon>Pinaceae</taxon>
        <taxon>Picea</taxon>
    </lineage>
</organism>
<evidence type="ECO:0000313" key="1">
    <source>
        <dbReference type="EMBL" id="QHR90213.1"/>
    </source>
</evidence>
<accession>A0A6B9XT61</accession>
<reference evidence="1" key="1">
    <citation type="submission" date="2019-03" db="EMBL/GenBank/DDBJ databases">
        <title>Largest Complete Mitochondrial Genome of a Gymnosperm, Sitka Spruce (Picea sitchensis), Indicates Complex Physical Structure.</title>
        <authorList>
            <person name="Jackman S.D."/>
            <person name="Coombe L."/>
            <person name="Warren R."/>
            <person name="Kirk H."/>
            <person name="Trinh E."/>
            <person name="McLeod T."/>
            <person name="Pleasance S."/>
            <person name="Pandoh P."/>
            <person name="Zhao Y."/>
            <person name="Coope R."/>
            <person name="Bousquet J."/>
            <person name="Bohlmann J.C."/>
            <person name="Jones S.J.M."/>
            <person name="Birol I."/>
        </authorList>
    </citation>
    <scope>NUCLEOTIDE SEQUENCE</scope>
    <source>
        <strain evidence="1">Q903</strain>
    </source>
</reference>
<keyword evidence="1" id="KW-0496">Mitochondrion</keyword>
<geneLocation type="mitochondrion" evidence="1"/>
<dbReference type="AlphaFoldDB" id="A0A6B9XT61"/>
<dbReference type="EMBL" id="MK697699">
    <property type="protein sequence ID" value="QHR90213.1"/>
    <property type="molecule type" value="Genomic_DNA"/>
</dbReference>